<name>A0AA90V038_9BACT</name>
<dbReference type="EMBL" id="VZCC01000108">
    <property type="protein sequence ID" value="MQN85376.1"/>
    <property type="molecule type" value="Genomic_DNA"/>
</dbReference>
<dbReference type="AlphaFoldDB" id="A0AA90V038"/>
<feature type="domain" description="Toxin YqcG C-terminal" evidence="2">
    <location>
        <begin position="2"/>
        <end position="44"/>
    </location>
</feature>
<feature type="compositionally biased region" description="Basic residues" evidence="1">
    <location>
        <begin position="36"/>
        <end position="46"/>
    </location>
</feature>
<dbReference type="Proteomes" id="UP000421408">
    <property type="component" value="Unassembled WGS sequence"/>
</dbReference>
<organism evidence="3 4">
    <name type="scientific">Segatella copri</name>
    <dbReference type="NCBI Taxonomy" id="165179"/>
    <lineage>
        <taxon>Bacteria</taxon>
        <taxon>Pseudomonadati</taxon>
        <taxon>Bacteroidota</taxon>
        <taxon>Bacteroidia</taxon>
        <taxon>Bacteroidales</taxon>
        <taxon>Prevotellaceae</taxon>
        <taxon>Segatella</taxon>
    </lineage>
</organism>
<gene>
    <name evidence="3" type="ORF">F7D74_15635</name>
</gene>
<feature type="region of interest" description="Disordered" evidence="1">
    <location>
        <begin position="22"/>
        <end position="46"/>
    </location>
</feature>
<evidence type="ECO:0000256" key="1">
    <source>
        <dbReference type="SAM" id="MobiDB-lite"/>
    </source>
</evidence>
<dbReference type="Pfam" id="PF14410">
    <property type="entry name" value="GH-E"/>
    <property type="match status" value="1"/>
</dbReference>
<protein>
    <recommendedName>
        <fullName evidence="2">Toxin YqcG C-terminal domain-containing protein</fullName>
    </recommendedName>
</protein>
<comment type="caution">
    <text evidence="3">The sequence shown here is derived from an EMBL/GenBank/DDBJ whole genome shotgun (WGS) entry which is preliminary data.</text>
</comment>
<evidence type="ECO:0000313" key="3">
    <source>
        <dbReference type="EMBL" id="MQN85376.1"/>
    </source>
</evidence>
<evidence type="ECO:0000313" key="4">
    <source>
        <dbReference type="Proteomes" id="UP000421408"/>
    </source>
</evidence>
<proteinExistence type="predicted"/>
<accession>A0AA90V038</accession>
<reference evidence="4" key="1">
    <citation type="submission" date="2019-09" db="EMBL/GenBank/DDBJ databases">
        <title>Distinct polysaccharide growth profiles of human intestinal Prevotella copri isolates.</title>
        <authorList>
            <person name="Fehlner-Peach H."/>
            <person name="Magnabosco C."/>
            <person name="Raghavan V."/>
            <person name="Scher J.U."/>
            <person name="Tett A."/>
            <person name="Cox L.M."/>
            <person name="Gottsegen C."/>
            <person name="Watters A."/>
            <person name="Wiltshire- Gordon J.D."/>
            <person name="Segata N."/>
            <person name="Bonneau R."/>
            <person name="Littman D.R."/>
        </authorList>
    </citation>
    <scope>NUCLEOTIDE SEQUENCE [LARGE SCALE GENOMIC DNA]</scope>
    <source>
        <strain evidence="4">iAA108</strain>
    </source>
</reference>
<feature type="compositionally biased region" description="Polar residues" evidence="1">
    <location>
        <begin position="26"/>
        <end position="35"/>
    </location>
</feature>
<evidence type="ECO:0000259" key="2">
    <source>
        <dbReference type="Pfam" id="PF14410"/>
    </source>
</evidence>
<dbReference type="RefSeq" id="WP_153119784.1">
    <property type="nucleotide sequence ID" value="NZ_JAHOEK010000086.1"/>
</dbReference>
<sequence>MEYKKLHQDYMNGKISKEKFLEEYRNPSNYQPQSRRTNRSHKYERK</sequence>
<dbReference type="InterPro" id="IPR026835">
    <property type="entry name" value="YqcG_C"/>
</dbReference>